<evidence type="ECO:0000256" key="2">
    <source>
        <dbReference type="ARBA" id="ARBA00022475"/>
    </source>
</evidence>
<name>A0A5J6QHK0_9GAMM</name>
<protein>
    <submittedName>
        <fullName evidence="7">Oligosaccharide flippase family protein</fullName>
    </submittedName>
</protein>
<evidence type="ECO:0000256" key="6">
    <source>
        <dbReference type="SAM" id="Phobius"/>
    </source>
</evidence>
<keyword evidence="5 6" id="KW-0472">Membrane</keyword>
<keyword evidence="3 6" id="KW-0812">Transmembrane</keyword>
<dbReference type="GO" id="GO:0005886">
    <property type="term" value="C:plasma membrane"/>
    <property type="evidence" value="ECO:0007669"/>
    <property type="project" value="UniProtKB-SubCell"/>
</dbReference>
<evidence type="ECO:0000256" key="1">
    <source>
        <dbReference type="ARBA" id="ARBA00004651"/>
    </source>
</evidence>
<dbReference type="RefSeq" id="WP_151132773.1">
    <property type="nucleotide sequence ID" value="NZ_CP043311.1"/>
</dbReference>
<keyword evidence="2" id="KW-1003">Cell membrane</keyword>
<feature type="transmembrane region" description="Helical" evidence="6">
    <location>
        <begin position="309"/>
        <end position="336"/>
    </location>
</feature>
<evidence type="ECO:0000256" key="5">
    <source>
        <dbReference type="ARBA" id="ARBA00023136"/>
    </source>
</evidence>
<feature type="transmembrane region" description="Helical" evidence="6">
    <location>
        <begin position="163"/>
        <end position="183"/>
    </location>
</feature>
<feature type="transmembrane region" description="Helical" evidence="6">
    <location>
        <begin position="348"/>
        <end position="370"/>
    </location>
</feature>
<evidence type="ECO:0000313" key="7">
    <source>
        <dbReference type="EMBL" id="QEY62228.1"/>
    </source>
</evidence>
<feature type="transmembrane region" description="Helical" evidence="6">
    <location>
        <begin position="440"/>
        <end position="459"/>
    </location>
</feature>
<evidence type="ECO:0000256" key="4">
    <source>
        <dbReference type="ARBA" id="ARBA00022989"/>
    </source>
</evidence>
<dbReference type="KEGG" id="plal:FXN65_09125"/>
<feature type="transmembrane region" description="Helical" evidence="6">
    <location>
        <begin position="38"/>
        <end position="62"/>
    </location>
</feature>
<sequence>MSQMRLSLFASLVSKLSYAISNFLALPLYTKFLGMESVGLIGFFVMLQMILMALDGGMTSAFTRKLSSMKRFHSYAPVRYLSLSSASLSAHFLIFGILGMFFGGGVYFFARDISEEWLVIQGLEFDLVVRCVEWMGGVVFLGFISLILQAYLVAREMLVINGILFSVYSISRTLGVVLFVYAFEIDSSELNRFFEAQFLVHLFYVVALVVVCLRSSERVFIFRPSFGSVFRDGRFQLGVFFVSISSIVVVQIDKIYLSKMIDLTGYGYYTLAASLASLPYIFSSALYPVIYPKFSALVSAGEQVRILRIYTASSCALIITLLLASLFVFCYSASVLELFFSDEIISNIAPLLSPLFLGTAIQSLLIVPFALQLAHGLTAFSLNLNLVLAPIMAMALFYLVGRYGVAGAAWVWLGYNVLSFIVTCIYVVSRLQYIQSAAKTMFLATVSCVVAFLFFNVVYEKISPMLSNVESLLLLFVSAVLLMLSQFFIFRKTLAGFN</sequence>
<reference evidence="7 8" key="1">
    <citation type="submission" date="2019-08" db="EMBL/GenBank/DDBJ databases">
        <title>Whole-genome Sequencing of e-waste polymer degrading bacterium Pseudomonas sp. strain PE08.</title>
        <authorList>
            <person name="Kirdat K."/>
            <person name="Debbarma P."/>
            <person name="Narawade N."/>
            <person name="Suyal D."/>
            <person name="Thorat V."/>
            <person name="Shouche Y."/>
            <person name="Goel R."/>
            <person name="Yadav A."/>
        </authorList>
    </citation>
    <scope>NUCLEOTIDE SEQUENCE [LARGE SCALE GENOMIC DNA]</scope>
    <source>
        <strain evidence="7 8">PE08</strain>
    </source>
</reference>
<evidence type="ECO:0000256" key="3">
    <source>
        <dbReference type="ARBA" id="ARBA00022692"/>
    </source>
</evidence>
<feature type="transmembrane region" description="Helical" evidence="6">
    <location>
        <begin position="268"/>
        <end position="289"/>
    </location>
</feature>
<feature type="transmembrane region" description="Helical" evidence="6">
    <location>
        <begin position="471"/>
        <end position="490"/>
    </location>
</feature>
<keyword evidence="4 6" id="KW-1133">Transmembrane helix</keyword>
<feature type="transmembrane region" description="Helical" evidence="6">
    <location>
        <begin position="134"/>
        <end position="154"/>
    </location>
</feature>
<dbReference type="Proteomes" id="UP000327179">
    <property type="component" value="Chromosome"/>
</dbReference>
<keyword evidence="8" id="KW-1185">Reference proteome</keyword>
<dbReference type="EMBL" id="CP043311">
    <property type="protein sequence ID" value="QEY62228.1"/>
    <property type="molecule type" value="Genomic_DNA"/>
</dbReference>
<dbReference type="AlphaFoldDB" id="A0A5J6QHK0"/>
<dbReference type="PANTHER" id="PTHR30250">
    <property type="entry name" value="PST FAMILY PREDICTED COLANIC ACID TRANSPORTER"/>
    <property type="match status" value="1"/>
</dbReference>
<proteinExistence type="predicted"/>
<dbReference type="InterPro" id="IPR050833">
    <property type="entry name" value="Poly_Biosynth_Transport"/>
</dbReference>
<feature type="transmembrane region" description="Helical" evidence="6">
    <location>
        <begin position="407"/>
        <end position="428"/>
    </location>
</feature>
<comment type="subcellular location">
    <subcellularLocation>
        <location evidence="1">Cell membrane</location>
        <topology evidence="1">Multi-pass membrane protein</topology>
    </subcellularLocation>
</comment>
<accession>A0A5J6QHK0</accession>
<feature type="transmembrane region" description="Helical" evidence="6">
    <location>
        <begin position="198"/>
        <end position="216"/>
    </location>
</feature>
<feature type="transmembrane region" description="Helical" evidence="6">
    <location>
        <begin position="83"/>
        <end position="110"/>
    </location>
</feature>
<dbReference type="PANTHER" id="PTHR30250:SF26">
    <property type="entry name" value="PSMA PROTEIN"/>
    <property type="match status" value="1"/>
</dbReference>
<gene>
    <name evidence="7" type="ORF">FXN65_09125</name>
</gene>
<feature type="transmembrane region" description="Helical" evidence="6">
    <location>
        <begin position="382"/>
        <end position="401"/>
    </location>
</feature>
<evidence type="ECO:0000313" key="8">
    <source>
        <dbReference type="Proteomes" id="UP000327179"/>
    </source>
</evidence>
<organism evidence="7 8">
    <name type="scientific">Metapseudomonas lalkuanensis</name>
    <dbReference type="NCBI Taxonomy" id="2604832"/>
    <lineage>
        <taxon>Bacteria</taxon>
        <taxon>Pseudomonadati</taxon>
        <taxon>Pseudomonadota</taxon>
        <taxon>Gammaproteobacteria</taxon>
        <taxon>Pseudomonadales</taxon>
        <taxon>Pseudomonadaceae</taxon>
        <taxon>Metapseudomonas</taxon>
    </lineage>
</organism>
<feature type="transmembrane region" description="Helical" evidence="6">
    <location>
        <begin position="237"/>
        <end position="256"/>
    </location>
</feature>